<dbReference type="GO" id="GO:0010181">
    <property type="term" value="F:FMN binding"/>
    <property type="evidence" value="ECO:0007669"/>
    <property type="project" value="TreeGrafter"/>
</dbReference>
<dbReference type="GO" id="GO:0005829">
    <property type="term" value="C:cytosol"/>
    <property type="evidence" value="ECO:0007669"/>
    <property type="project" value="TreeGrafter"/>
</dbReference>
<accession>A0A3N0CMM2</accession>
<feature type="domain" description="NADPH-dependent FMN reductase-like" evidence="1">
    <location>
        <begin position="3"/>
        <end position="145"/>
    </location>
</feature>
<dbReference type="GO" id="GO:0016491">
    <property type="term" value="F:oxidoreductase activity"/>
    <property type="evidence" value="ECO:0007669"/>
    <property type="project" value="InterPro"/>
</dbReference>
<dbReference type="Proteomes" id="UP000267128">
    <property type="component" value="Unassembled WGS sequence"/>
</dbReference>
<name>A0A3N0CMM2_9ACTN</name>
<dbReference type="Pfam" id="PF03358">
    <property type="entry name" value="FMN_red"/>
    <property type="match status" value="1"/>
</dbReference>
<dbReference type="EMBL" id="RJSE01000005">
    <property type="protein sequence ID" value="RNL64306.1"/>
    <property type="molecule type" value="Genomic_DNA"/>
</dbReference>
<dbReference type="InterPro" id="IPR029039">
    <property type="entry name" value="Flavoprotein-like_sf"/>
</dbReference>
<dbReference type="SUPFAM" id="SSF52218">
    <property type="entry name" value="Flavoproteins"/>
    <property type="match status" value="1"/>
</dbReference>
<dbReference type="RefSeq" id="WP_123226882.1">
    <property type="nucleotide sequence ID" value="NZ_RJSE01000005.1"/>
</dbReference>
<dbReference type="PANTHER" id="PTHR30543">
    <property type="entry name" value="CHROMATE REDUCTASE"/>
    <property type="match status" value="1"/>
</dbReference>
<comment type="caution">
    <text evidence="2">The sequence shown here is derived from an EMBL/GenBank/DDBJ whole genome shotgun (WGS) entry which is preliminary data.</text>
</comment>
<dbReference type="InterPro" id="IPR050712">
    <property type="entry name" value="NAD(P)H-dep_reductase"/>
</dbReference>
<evidence type="ECO:0000313" key="2">
    <source>
        <dbReference type="EMBL" id="RNL64306.1"/>
    </source>
</evidence>
<evidence type="ECO:0000313" key="3">
    <source>
        <dbReference type="Proteomes" id="UP000267128"/>
    </source>
</evidence>
<organism evidence="2 3">
    <name type="scientific">Nocardioides marmoriginsengisoli</name>
    <dbReference type="NCBI Taxonomy" id="661483"/>
    <lineage>
        <taxon>Bacteria</taxon>
        <taxon>Bacillati</taxon>
        <taxon>Actinomycetota</taxon>
        <taxon>Actinomycetes</taxon>
        <taxon>Propionibacteriales</taxon>
        <taxon>Nocardioidaceae</taxon>
        <taxon>Nocardioides</taxon>
    </lineage>
</organism>
<dbReference type="AlphaFoldDB" id="A0A3N0CMM2"/>
<reference evidence="2 3" key="1">
    <citation type="submission" date="2018-11" db="EMBL/GenBank/DDBJ databases">
        <authorList>
            <person name="Li F."/>
        </authorList>
    </citation>
    <scope>NUCLEOTIDE SEQUENCE [LARGE SCALE GENOMIC DNA]</scope>
    <source>
        <strain evidence="2 3">Gsoil 097</strain>
    </source>
</reference>
<gene>
    <name evidence="2" type="ORF">EFK50_07200</name>
</gene>
<dbReference type="InterPro" id="IPR005025">
    <property type="entry name" value="FMN_Rdtase-like_dom"/>
</dbReference>
<dbReference type="Gene3D" id="3.40.50.360">
    <property type="match status" value="1"/>
</dbReference>
<evidence type="ECO:0000259" key="1">
    <source>
        <dbReference type="Pfam" id="PF03358"/>
    </source>
</evidence>
<protein>
    <submittedName>
        <fullName evidence="2">NAD(P)H-dependent oxidoreductase</fullName>
    </submittedName>
</protein>
<keyword evidence="3" id="KW-1185">Reference proteome</keyword>
<dbReference type="OrthoDB" id="9812295at2"/>
<sequence length="191" mass="20610">MLKIGIILGSTRPNRVGAQVAAWVQEHASRRGDATYELVDLLDHPLPLLDEPLSPMLGQYQHEHTVAWAGTIAPYDGLVFVTPEYNHGLPGSLKNAIDYLHAEWRNKAVGIVSYGVAGGTGAAAQLRQICGQLGMADVSRQVVLNLHTDFENYSVLQPNEAHVALLGSTLDQLVDWSAALAHLRVEAAFAG</sequence>
<dbReference type="PANTHER" id="PTHR30543:SF21">
    <property type="entry name" value="NAD(P)H-DEPENDENT FMN REDUCTASE LOT6"/>
    <property type="match status" value="1"/>
</dbReference>
<proteinExistence type="predicted"/>